<evidence type="ECO:0000256" key="10">
    <source>
        <dbReference type="ARBA" id="ARBA00023237"/>
    </source>
</evidence>
<keyword evidence="13" id="KW-0675">Receptor</keyword>
<evidence type="ECO:0000256" key="2">
    <source>
        <dbReference type="ARBA" id="ARBA00022448"/>
    </source>
</evidence>
<dbReference type="GO" id="GO:0009279">
    <property type="term" value="C:cell outer membrane"/>
    <property type="evidence" value="ECO:0007669"/>
    <property type="project" value="UniProtKB-SubCell"/>
</dbReference>
<dbReference type="PROSITE" id="PS52016">
    <property type="entry name" value="TONB_DEPENDENT_REC_3"/>
    <property type="match status" value="1"/>
</dbReference>
<dbReference type="Pfam" id="PF07715">
    <property type="entry name" value="Plug"/>
    <property type="match status" value="1"/>
</dbReference>
<comment type="subcellular location">
    <subcellularLocation>
        <location evidence="1 11">Cell outer membrane</location>
        <topology evidence="1 11">Multi-pass membrane protein</topology>
    </subcellularLocation>
</comment>
<evidence type="ECO:0000256" key="11">
    <source>
        <dbReference type="PROSITE-ProRule" id="PRU01360"/>
    </source>
</evidence>
<name>A0A2S8A9Q7_9FLAO</name>
<evidence type="ECO:0000259" key="12">
    <source>
        <dbReference type="Pfam" id="PF07715"/>
    </source>
</evidence>
<keyword evidence="10 11" id="KW-0998">Cell outer membrane</keyword>
<evidence type="ECO:0000256" key="9">
    <source>
        <dbReference type="ARBA" id="ARBA00023136"/>
    </source>
</evidence>
<dbReference type="SUPFAM" id="SSF56935">
    <property type="entry name" value="Porins"/>
    <property type="match status" value="1"/>
</dbReference>
<keyword evidence="5 11" id="KW-0812">Transmembrane</keyword>
<gene>
    <name evidence="13" type="ORF">C4S77_08520</name>
</gene>
<dbReference type="InterPro" id="IPR037066">
    <property type="entry name" value="Plug_dom_sf"/>
</dbReference>
<reference evidence="13 14" key="1">
    <citation type="submission" date="2018-02" db="EMBL/GenBank/DDBJ databases">
        <title>Genome sequences of Apibacter spp., gut symbionts of Asian honey bees.</title>
        <authorList>
            <person name="Kwong W.K."/>
            <person name="Steele M.I."/>
            <person name="Moran N.A."/>
        </authorList>
    </citation>
    <scope>NUCLEOTIDE SEQUENCE [LARGE SCALE GENOMIC DNA]</scope>
    <source>
        <strain evidence="14">wkB301</strain>
    </source>
</reference>
<evidence type="ECO:0000313" key="14">
    <source>
        <dbReference type="Proteomes" id="UP000238042"/>
    </source>
</evidence>
<dbReference type="GO" id="GO:0015344">
    <property type="term" value="F:siderophore uptake transmembrane transporter activity"/>
    <property type="evidence" value="ECO:0007669"/>
    <property type="project" value="TreeGrafter"/>
</dbReference>
<feature type="domain" description="TonB-dependent receptor plug" evidence="12">
    <location>
        <begin position="40"/>
        <end position="147"/>
    </location>
</feature>
<dbReference type="RefSeq" id="WP_105247183.1">
    <property type="nucleotide sequence ID" value="NZ_PSZM01000041.1"/>
</dbReference>
<comment type="caution">
    <text evidence="13">The sequence shown here is derived from an EMBL/GenBank/DDBJ whole genome shotgun (WGS) entry which is preliminary data.</text>
</comment>
<evidence type="ECO:0000256" key="1">
    <source>
        <dbReference type="ARBA" id="ARBA00004571"/>
    </source>
</evidence>
<evidence type="ECO:0000256" key="5">
    <source>
        <dbReference type="ARBA" id="ARBA00022692"/>
    </source>
</evidence>
<dbReference type="EMBL" id="PSZM01000041">
    <property type="protein sequence ID" value="PQL91293.1"/>
    <property type="molecule type" value="Genomic_DNA"/>
</dbReference>
<evidence type="ECO:0000256" key="3">
    <source>
        <dbReference type="ARBA" id="ARBA00022452"/>
    </source>
</evidence>
<keyword evidence="6" id="KW-0732">Signal</keyword>
<dbReference type="InterPro" id="IPR012910">
    <property type="entry name" value="Plug_dom"/>
</dbReference>
<keyword evidence="7" id="KW-0408">Iron</keyword>
<dbReference type="PANTHER" id="PTHR32552:SF68">
    <property type="entry name" value="FERRICHROME OUTER MEMBRANE TRANSPORTER_PHAGE RECEPTOR"/>
    <property type="match status" value="1"/>
</dbReference>
<dbReference type="Proteomes" id="UP000238042">
    <property type="component" value="Unassembled WGS sequence"/>
</dbReference>
<dbReference type="PANTHER" id="PTHR32552">
    <property type="entry name" value="FERRICHROME IRON RECEPTOR-RELATED"/>
    <property type="match status" value="1"/>
</dbReference>
<proteinExistence type="inferred from homology"/>
<keyword evidence="2 11" id="KW-0813">Transport</keyword>
<organism evidence="13 14">
    <name type="scientific">Apibacter adventoris</name>
    <dbReference type="NCBI Taxonomy" id="1679466"/>
    <lineage>
        <taxon>Bacteria</taxon>
        <taxon>Pseudomonadati</taxon>
        <taxon>Bacteroidota</taxon>
        <taxon>Flavobacteriia</taxon>
        <taxon>Flavobacteriales</taxon>
        <taxon>Weeksellaceae</taxon>
        <taxon>Apibacter</taxon>
    </lineage>
</organism>
<dbReference type="Gene3D" id="2.40.170.20">
    <property type="entry name" value="TonB-dependent receptor, beta-barrel domain"/>
    <property type="match status" value="1"/>
</dbReference>
<evidence type="ECO:0000256" key="6">
    <source>
        <dbReference type="ARBA" id="ARBA00022729"/>
    </source>
</evidence>
<evidence type="ECO:0000313" key="13">
    <source>
        <dbReference type="EMBL" id="PQL91293.1"/>
    </source>
</evidence>
<evidence type="ECO:0000256" key="8">
    <source>
        <dbReference type="ARBA" id="ARBA00023065"/>
    </source>
</evidence>
<protein>
    <submittedName>
        <fullName evidence="13">TonB-dependent receptor</fullName>
    </submittedName>
</protein>
<dbReference type="InterPro" id="IPR036942">
    <property type="entry name" value="Beta-barrel_TonB_sf"/>
</dbReference>
<keyword evidence="8" id="KW-0406">Ion transport</keyword>
<accession>A0A2S8A9Q7</accession>
<comment type="similarity">
    <text evidence="11">Belongs to the TonB-dependent receptor family.</text>
</comment>
<dbReference type="OrthoDB" id="9761152at2"/>
<evidence type="ECO:0000256" key="4">
    <source>
        <dbReference type="ARBA" id="ARBA00022496"/>
    </source>
</evidence>
<keyword evidence="14" id="KW-1185">Reference proteome</keyword>
<sequence length="713" mass="81714">MKKRDFILLSIIILSGAYSKAQQKKDSLEKNIQEIIISAKAPISKEKFTQKQLENKNLGQDIPYLLKNSLSAISSSDAGSGIGYTNIRIRGSDQTRINVTLNDVPLNNAESQGPFWINMPDLASSISNITIQRGVGTSTEGTGSFGASINIKTHYPEDSAYFQTDQSVGSFNTHKHTFALGSGKFYNNLLKMDARISFIKSEGYLDRAFSDLFSYYVNGMYEKQQTKISFMVFGGKQQTYQAWNGIDYENMKKRRTFNSCGAIYDSDGNIIRYYNNETDNYWQDNYHLYGEHKINGNWKLKSTLFYVKGKGYYEEYKQNSKLKNYKLKNIILSQDTITTTDLVRRQWLKNNFYGITNHLIGKFDKWNLEIGLGFNTYDGKHFGKVIWAEYFPESTPDHEYYRNKALKNEISGNIKALYKISDYCNLFGDVQYRNIHYSGHDVPGGESIYKNGGPLYFSKNYNFINPKIGVTYTFKTGNVYLTYGMAQKEPNRNDVLSNENIKSELLHNIELGVQQNFSNFSYSINGYGMYYLNQLVLSGKINDVGSFIRENSGKSYRMGIEISAEYKFSSQITFLANSTISTNKNINFKKEIQSVIHNLGNTDIAFSPNYIGNISIQWIPLKKLTAKWSHQYISSQYLNNEEPTNGKLKGYYTSDISLEYSPKILKIKNLSLKLLLNNIFNNLYENNGYYSDNIPYYYPQAGFNFLIGISIKL</sequence>
<keyword evidence="3 11" id="KW-1134">Transmembrane beta strand</keyword>
<keyword evidence="4" id="KW-0410">Iron transport</keyword>
<dbReference type="AlphaFoldDB" id="A0A2S8A9Q7"/>
<evidence type="ECO:0000256" key="7">
    <source>
        <dbReference type="ARBA" id="ARBA00023004"/>
    </source>
</evidence>
<dbReference type="Gene3D" id="2.170.130.10">
    <property type="entry name" value="TonB-dependent receptor, plug domain"/>
    <property type="match status" value="1"/>
</dbReference>
<keyword evidence="9 11" id="KW-0472">Membrane</keyword>
<dbReference type="InterPro" id="IPR039426">
    <property type="entry name" value="TonB-dep_rcpt-like"/>
</dbReference>